<dbReference type="Pfam" id="PF01762">
    <property type="entry name" value="Galactosyl_T"/>
    <property type="match status" value="1"/>
</dbReference>
<dbReference type="PANTHER" id="PTHR11214">
    <property type="entry name" value="BETA-1,3-N-ACETYLGLUCOSAMINYLTRANSFERASE"/>
    <property type="match status" value="1"/>
</dbReference>
<keyword evidence="10" id="KW-0443">Lipid metabolism</keyword>
<keyword evidence="5" id="KW-0808">Transferase</keyword>
<reference evidence="14" key="1">
    <citation type="submission" date="2025-08" db="UniProtKB">
        <authorList>
            <consortium name="Ensembl"/>
        </authorList>
    </citation>
    <scope>IDENTIFICATION</scope>
</reference>
<dbReference type="FunFam" id="3.90.550.50:FF:000001">
    <property type="entry name" value="Hexosyltransferase"/>
    <property type="match status" value="1"/>
</dbReference>
<keyword evidence="6" id="KW-0812">Transmembrane</keyword>
<dbReference type="EC" id="2.4.1.-" evidence="13"/>
<evidence type="ECO:0000256" key="3">
    <source>
        <dbReference type="ARBA" id="ARBA00008661"/>
    </source>
</evidence>
<keyword evidence="15" id="KW-1185">Reference proteome</keyword>
<dbReference type="AlphaFoldDB" id="A0A3B4BLH9"/>
<dbReference type="GO" id="GO:0006629">
    <property type="term" value="P:lipid metabolic process"/>
    <property type="evidence" value="ECO:0007669"/>
    <property type="project" value="UniProtKB-KW"/>
</dbReference>
<evidence type="ECO:0000313" key="15">
    <source>
        <dbReference type="Proteomes" id="UP000261520"/>
    </source>
</evidence>
<dbReference type="GO" id="GO:0006493">
    <property type="term" value="P:protein O-linked glycosylation"/>
    <property type="evidence" value="ECO:0007669"/>
    <property type="project" value="TreeGrafter"/>
</dbReference>
<dbReference type="Ensembl" id="ENSPMGT00000031497.1">
    <property type="protein sequence ID" value="ENSPMGP00000029591.1"/>
    <property type="gene ID" value="ENSPMGG00000023811.1"/>
</dbReference>
<keyword evidence="11" id="KW-0472">Membrane</keyword>
<dbReference type="GO" id="GO:0000139">
    <property type="term" value="C:Golgi membrane"/>
    <property type="evidence" value="ECO:0007669"/>
    <property type="project" value="UniProtKB-SubCell"/>
</dbReference>
<evidence type="ECO:0000256" key="7">
    <source>
        <dbReference type="ARBA" id="ARBA00022968"/>
    </source>
</evidence>
<evidence type="ECO:0000313" key="14">
    <source>
        <dbReference type="Ensembl" id="ENSPMGP00000029591.1"/>
    </source>
</evidence>
<accession>A0A3B4BLH9</accession>
<keyword evidence="7" id="KW-0735">Signal-anchor</keyword>
<dbReference type="Gene3D" id="3.90.550.50">
    <property type="match status" value="1"/>
</dbReference>
<evidence type="ECO:0000256" key="6">
    <source>
        <dbReference type="ARBA" id="ARBA00022692"/>
    </source>
</evidence>
<comment type="similarity">
    <text evidence="3 13">Belongs to the glycosyltransferase 31 family.</text>
</comment>
<proteinExistence type="inferred from homology"/>
<evidence type="ECO:0000256" key="5">
    <source>
        <dbReference type="ARBA" id="ARBA00022679"/>
    </source>
</evidence>
<dbReference type="STRING" id="409849.ENSPMGP00000029591"/>
<comment type="pathway">
    <text evidence="2">Protein modification; protein glycosylation.</text>
</comment>
<keyword evidence="12" id="KW-0325">Glycoprotein</keyword>
<dbReference type="PANTHER" id="PTHR11214:SF361">
    <property type="entry name" value="HEXOSYLTRANSFERASE"/>
    <property type="match status" value="1"/>
</dbReference>
<evidence type="ECO:0000256" key="10">
    <source>
        <dbReference type="ARBA" id="ARBA00023098"/>
    </source>
</evidence>
<organism evidence="14 15">
    <name type="scientific">Periophthalmus magnuspinnatus</name>
    <dbReference type="NCBI Taxonomy" id="409849"/>
    <lineage>
        <taxon>Eukaryota</taxon>
        <taxon>Metazoa</taxon>
        <taxon>Chordata</taxon>
        <taxon>Craniata</taxon>
        <taxon>Vertebrata</taxon>
        <taxon>Euteleostomi</taxon>
        <taxon>Actinopterygii</taxon>
        <taxon>Neopterygii</taxon>
        <taxon>Teleostei</taxon>
        <taxon>Neoteleostei</taxon>
        <taxon>Acanthomorphata</taxon>
        <taxon>Gobiaria</taxon>
        <taxon>Gobiiformes</taxon>
        <taxon>Gobioidei</taxon>
        <taxon>Gobiidae</taxon>
        <taxon>Oxudercinae</taxon>
        <taxon>Periophthalmus</taxon>
    </lineage>
</organism>
<keyword evidence="9 13" id="KW-0333">Golgi apparatus</keyword>
<protein>
    <recommendedName>
        <fullName evidence="13">Hexosyltransferase</fullName>
        <ecNumber evidence="13">2.4.1.-</ecNumber>
    </recommendedName>
</protein>
<evidence type="ECO:0000256" key="2">
    <source>
        <dbReference type="ARBA" id="ARBA00004922"/>
    </source>
</evidence>
<name>A0A3B4BLH9_9GOBI</name>
<evidence type="ECO:0000256" key="12">
    <source>
        <dbReference type="ARBA" id="ARBA00023180"/>
    </source>
</evidence>
<comment type="subcellular location">
    <subcellularLocation>
        <location evidence="1 13">Golgi apparatus membrane</location>
        <topology evidence="1 13">Single-pass type II membrane protein</topology>
    </subcellularLocation>
</comment>
<keyword evidence="8" id="KW-1133">Transmembrane helix</keyword>
<dbReference type="Proteomes" id="UP000261520">
    <property type="component" value="Unplaced"/>
</dbReference>
<reference evidence="14" key="2">
    <citation type="submission" date="2025-09" db="UniProtKB">
        <authorList>
            <consortium name="Ensembl"/>
        </authorList>
    </citation>
    <scope>IDENTIFICATION</scope>
</reference>
<dbReference type="GO" id="GO:0008499">
    <property type="term" value="F:N-acetyl-beta-D-glucosaminide beta-(1,3)-galactosyltransferase activity"/>
    <property type="evidence" value="ECO:0007669"/>
    <property type="project" value="TreeGrafter"/>
</dbReference>
<evidence type="ECO:0000256" key="9">
    <source>
        <dbReference type="ARBA" id="ARBA00023034"/>
    </source>
</evidence>
<keyword evidence="4 13" id="KW-0328">Glycosyltransferase</keyword>
<evidence type="ECO:0000256" key="1">
    <source>
        <dbReference type="ARBA" id="ARBA00004323"/>
    </source>
</evidence>
<evidence type="ECO:0000256" key="13">
    <source>
        <dbReference type="RuleBase" id="RU363063"/>
    </source>
</evidence>
<dbReference type="InterPro" id="IPR002659">
    <property type="entry name" value="Glyco_trans_31"/>
</dbReference>
<sequence length="207" mass="24089">FLALSEVKESKNYGDIIQINFIDSYQNLTIKTLMMMRWLDVHCPQTRYGMKVDADIFVNVFYLKDYLKFCPRRSFITGSVINDGAPRRNSESKWHLSEQEYPEDTFPPYVSGAGYVFSWDLAGRICLASRFFRAIPLEDVYVGLCLRLLEVRPEYAYSLVPLVTSLFEVRNLEYDRCRFAKLIIVNGFSPSKLIEAWRDFTHGNANC</sequence>
<evidence type="ECO:0000256" key="8">
    <source>
        <dbReference type="ARBA" id="ARBA00022989"/>
    </source>
</evidence>
<evidence type="ECO:0000256" key="4">
    <source>
        <dbReference type="ARBA" id="ARBA00022676"/>
    </source>
</evidence>
<evidence type="ECO:0000256" key="11">
    <source>
        <dbReference type="ARBA" id="ARBA00023136"/>
    </source>
</evidence>